<dbReference type="InterPro" id="IPR002372">
    <property type="entry name" value="PQQ_rpt_dom"/>
</dbReference>
<dbReference type="PANTHER" id="PTHR40763">
    <property type="entry name" value="MEMBRANE PROTEIN-RELATED"/>
    <property type="match status" value="1"/>
</dbReference>
<dbReference type="InterPro" id="IPR012551">
    <property type="entry name" value="DUF1707_SHOCT-like"/>
</dbReference>
<evidence type="ECO:0000313" key="5">
    <source>
        <dbReference type="Proteomes" id="UP000198765"/>
    </source>
</evidence>
<evidence type="ECO:0000256" key="1">
    <source>
        <dbReference type="SAM" id="Phobius"/>
    </source>
</evidence>
<dbReference type="Pfam" id="PF13360">
    <property type="entry name" value="PQQ_2"/>
    <property type="match status" value="1"/>
</dbReference>
<dbReference type="Pfam" id="PF08044">
    <property type="entry name" value="DUF1707"/>
    <property type="match status" value="5"/>
</dbReference>
<feature type="domain" description="DUF1707" evidence="2">
    <location>
        <begin position="2"/>
        <end position="40"/>
    </location>
</feature>
<feature type="domain" description="DUF1707" evidence="2">
    <location>
        <begin position="52"/>
        <end position="104"/>
    </location>
</feature>
<dbReference type="SUPFAM" id="SSF50969">
    <property type="entry name" value="YVTN repeat-like/Quinoprotein amine dehydrogenase"/>
    <property type="match status" value="1"/>
</dbReference>
<gene>
    <name evidence="4" type="ORF">GA0070621_2896</name>
</gene>
<dbReference type="PATRIC" id="fig|299146.4.peg.3005"/>
<keyword evidence="1" id="KW-0472">Membrane</keyword>
<feature type="domain" description="DUF1707" evidence="2">
    <location>
        <begin position="235"/>
        <end position="284"/>
    </location>
</feature>
<evidence type="ECO:0000259" key="3">
    <source>
        <dbReference type="Pfam" id="PF13360"/>
    </source>
</evidence>
<dbReference type="Gene3D" id="2.130.10.10">
    <property type="entry name" value="YVTN repeat-like/Quinoprotein amine dehydrogenase"/>
    <property type="match status" value="1"/>
</dbReference>
<accession>A0A1A8ZTG7</accession>
<feature type="domain" description="DUF1707" evidence="2">
    <location>
        <begin position="168"/>
        <end position="219"/>
    </location>
</feature>
<organism evidence="4 5">
    <name type="scientific">Micromonospora narathiwatensis</name>
    <dbReference type="NCBI Taxonomy" id="299146"/>
    <lineage>
        <taxon>Bacteria</taxon>
        <taxon>Bacillati</taxon>
        <taxon>Actinomycetota</taxon>
        <taxon>Actinomycetes</taxon>
        <taxon>Micromonosporales</taxon>
        <taxon>Micromonosporaceae</taxon>
        <taxon>Micromonospora</taxon>
    </lineage>
</organism>
<reference evidence="4 5" key="1">
    <citation type="submission" date="2016-06" db="EMBL/GenBank/DDBJ databases">
        <authorList>
            <person name="Kjaerup R.B."/>
            <person name="Dalgaard T.S."/>
            <person name="Juul-Madsen H.R."/>
        </authorList>
    </citation>
    <scope>NUCLEOTIDE SEQUENCE [LARGE SCALE GENOMIC DNA]</scope>
    <source>
        <strain evidence="4 5">DSM 45248</strain>
    </source>
</reference>
<feature type="domain" description="Pyrrolo-quinoline quinone repeat" evidence="3">
    <location>
        <begin position="349"/>
        <end position="572"/>
    </location>
</feature>
<evidence type="ECO:0000313" key="4">
    <source>
        <dbReference type="EMBL" id="SBT47418.1"/>
    </source>
</evidence>
<dbReference type="InterPro" id="IPR011044">
    <property type="entry name" value="Quino_amine_DH_bsu"/>
</dbReference>
<dbReference type="Proteomes" id="UP000198765">
    <property type="component" value="Chromosome I"/>
</dbReference>
<dbReference type="InterPro" id="IPR015943">
    <property type="entry name" value="WD40/YVTN_repeat-like_dom_sf"/>
</dbReference>
<keyword evidence="5" id="KW-1185">Reference proteome</keyword>
<keyword evidence="1" id="KW-0812">Transmembrane</keyword>
<dbReference type="AlphaFoldDB" id="A0A1A8ZTG7"/>
<feature type="domain" description="DUF1707" evidence="2">
    <location>
        <begin position="116"/>
        <end position="165"/>
    </location>
</feature>
<sequence length="733" mass="79635">MLQMALREGRLDAVEFDSRSRAGESARYVDELDALVADLPRQLGVRDWAASLRVRATDRDLAIRWLADALAEGRLTPEQHERRLAGLAGAETYADLRGLLDGVPGPPSATRKKLLVSAGDREATLDRLSQAFADGMLTADEHAELRTSAQRATRYRDLDQVAAGLAGRAGTTDRARAVRRLDQAHADGRLNAAEHAERVRAANAATREDELARLLDDLPGRAPTRSLLSSVRRYRLSDTERDQAVQELQQALNDGQLTLDEYDERTRAAYAAQAARELKPLLADIIEPEPSRRAAGAADPVENRTVGRRRVAIAAVVVGCLALGVGGLVWHGGGKQQREQGDTSHAVHVLWSAPVDRPSTVKGVGNWVAGDTVIRARTDKVVAYQLADGQVSWTFQLPARQQVCAMSRTTEGGIGLIAYSPDGEYRCATLVALDVTNGRLLWHRETRIPPEIFRWYGGSEEFALTTETAVIKEPTGFVAVDARENKPRWRLPAARGCEPYSVAAGGGVAALLSTCEGRTARLTVVDLASGRERWHAQLQTSDTDERYLWTGNGTVVLSLDPLVIRVSDEDGRGGAFVSFDAHGARRATILQSQEEFDVAGSFPSAFLATMFEARSAYPVAVVGDTLVAPVTRAGDERPSHVAAFSLTDGRRLWLTDLGDLVEAITAADGNILVKTGGEVVLLTPQDGRKTERHDLDEILGESAWIDELRAVGQRWVFLRVDGTKSNPAVMVLG</sequence>
<feature type="transmembrane region" description="Helical" evidence="1">
    <location>
        <begin position="311"/>
        <end position="330"/>
    </location>
</feature>
<proteinExistence type="predicted"/>
<dbReference type="EMBL" id="LT594324">
    <property type="protein sequence ID" value="SBT47418.1"/>
    <property type="molecule type" value="Genomic_DNA"/>
</dbReference>
<keyword evidence="1" id="KW-1133">Transmembrane helix</keyword>
<protein>
    <recommendedName>
        <fullName evidence="6">Outer membrane protein assembly factor BamB, contains PQQ-like beta-propeller repeat</fullName>
    </recommendedName>
</protein>
<name>A0A1A8ZTG7_9ACTN</name>
<evidence type="ECO:0008006" key="6">
    <source>
        <dbReference type="Google" id="ProtNLM"/>
    </source>
</evidence>
<evidence type="ECO:0000259" key="2">
    <source>
        <dbReference type="Pfam" id="PF08044"/>
    </source>
</evidence>
<dbReference type="PANTHER" id="PTHR40763:SF4">
    <property type="entry name" value="DUF1707 DOMAIN-CONTAINING PROTEIN"/>
    <property type="match status" value="1"/>
</dbReference>